<gene>
    <name evidence="3" type="ordered locus">Mmcs_3910</name>
</gene>
<proteinExistence type="predicted"/>
<keyword evidence="2" id="KW-0812">Transmembrane</keyword>
<dbReference type="AlphaFoldDB" id="A0A5Q5BP45"/>
<sequence length="299" mass="31375">MTTIAPPPPPPAPVGPPPELSPGGRTALRGVLIAAATILVVAAVAALGVAAWGLSTVRVLSDSHALPSAMRSLVIDTADIPVAVRITSDPRAEEGRANLRLVNTASSGEHRLAMTTTGPETRIVLEGRPSRTFGWARGGEITVTLPPEQARRLSVRTQQETGVVLAQADIDQLTARTTHGAVVLSGSARRVEVQTADGAVTARDPISVRERFSATTSEGDIAVDFRDAAPRTVEAISRDGDIVLGLPDRGPYLVRAQSGDSTRVRVPETSDPADATSEITARTDNGSVVIEESDDGWRR</sequence>
<feature type="region of interest" description="Disordered" evidence="1">
    <location>
        <begin position="258"/>
        <end position="278"/>
    </location>
</feature>
<feature type="transmembrane region" description="Helical" evidence="2">
    <location>
        <begin position="31"/>
        <end position="54"/>
    </location>
</feature>
<evidence type="ECO:0000313" key="3">
    <source>
        <dbReference type="EMBL" id="ABG10015.1"/>
    </source>
</evidence>
<feature type="region of interest" description="Disordered" evidence="1">
    <location>
        <begin position="1"/>
        <end position="21"/>
    </location>
</feature>
<accession>A0A5Q5BP45</accession>
<name>A0A5Q5BP45_MYCSS</name>
<evidence type="ECO:0000256" key="1">
    <source>
        <dbReference type="SAM" id="MobiDB-lite"/>
    </source>
</evidence>
<reference evidence="3" key="1">
    <citation type="submission" date="2006-06" db="EMBL/GenBank/DDBJ databases">
        <title>Complete sequence of chromosome of Mycobacterium sp. MCS.</title>
        <authorList>
            <consortium name="US DOE Joint Genome Institute"/>
            <person name="Copeland A."/>
            <person name="Lucas S."/>
            <person name="Lapidus A."/>
            <person name="Barry K."/>
            <person name="Detter J.C."/>
            <person name="Glavina del Rio T."/>
            <person name="Hammon N."/>
            <person name="Israni S."/>
            <person name="Dalin E."/>
            <person name="Tice H."/>
            <person name="Pitluck S."/>
            <person name="Martinez M."/>
            <person name="Schmutz J."/>
            <person name="Larimer F."/>
            <person name="Land M."/>
            <person name="Hauser L."/>
            <person name="Kyrpides N."/>
            <person name="Kim E."/>
            <person name="Miller C.D."/>
            <person name="Hughes J.E."/>
            <person name="Anderson A.J."/>
            <person name="Sims R.C."/>
            <person name="Richardson P."/>
        </authorList>
    </citation>
    <scope>NUCLEOTIDE SEQUENCE [LARGE SCALE GENOMIC DNA]</scope>
    <source>
        <strain evidence="3">MCS</strain>
    </source>
</reference>
<keyword evidence="2" id="KW-0472">Membrane</keyword>
<keyword evidence="2" id="KW-1133">Transmembrane helix</keyword>
<evidence type="ECO:0000256" key="2">
    <source>
        <dbReference type="SAM" id="Phobius"/>
    </source>
</evidence>
<organism evidence="3">
    <name type="scientific">Mycobacterium sp. (strain MCS)</name>
    <dbReference type="NCBI Taxonomy" id="164756"/>
    <lineage>
        <taxon>Bacteria</taxon>
        <taxon>Bacillati</taxon>
        <taxon>Actinomycetota</taxon>
        <taxon>Actinomycetes</taxon>
        <taxon>Mycobacteriales</taxon>
        <taxon>Mycobacteriaceae</taxon>
        <taxon>Mycobacterium</taxon>
    </lineage>
</organism>
<protein>
    <submittedName>
        <fullName evidence="3">Uncharacterized protein</fullName>
    </submittedName>
</protein>
<feature type="compositionally biased region" description="Pro residues" evidence="1">
    <location>
        <begin position="1"/>
        <end position="20"/>
    </location>
</feature>
<dbReference type="KEGG" id="mmc:Mmcs_3910"/>
<dbReference type="EMBL" id="CP000384">
    <property type="protein sequence ID" value="ABG10015.1"/>
    <property type="molecule type" value="Genomic_DNA"/>
</dbReference>